<reference evidence="2" key="1">
    <citation type="submission" date="2023-10" db="EMBL/GenBank/DDBJ databases">
        <title>Chromosome-level genome of the transformable northern wattle, Acacia crassicarpa.</title>
        <authorList>
            <person name="Massaro I."/>
            <person name="Sinha N.R."/>
            <person name="Poethig S."/>
            <person name="Leichty A.R."/>
        </authorList>
    </citation>
    <scope>NUCLEOTIDE SEQUENCE</scope>
    <source>
        <strain evidence="2">Acra3RX</strain>
        <tissue evidence="2">Leaf</tissue>
    </source>
</reference>
<sequence length="101" mass="10940">MVDENTGRSVYNPGLSSEMVIAEGTLAEFMHNAIPQAKFPIPIEKEIRRSSAASSSTEHGSRKIDFTSSTDTDSPLAVDPPGLQWKGQPNISSSQLHIQSQ</sequence>
<feature type="region of interest" description="Disordered" evidence="1">
    <location>
        <begin position="48"/>
        <end position="101"/>
    </location>
</feature>
<accession>A0AAE1JCH3</accession>
<name>A0AAE1JCH3_9FABA</name>
<evidence type="ECO:0000313" key="3">
    <source>
        <dbReference type="Proteomes" id="UP001293593"/>
    </source>
</evidence>
<feature type="compositionally biased region" description="Polar residues" evidence="1">
    <location>
        <begin position="87"/>
        <end position="101"/>
    </location>
</feature>
<protein>
    <submittedName>
        <fullName evidence="2">Uncharacterized protein</fullName>
    </submittedName>
</protein>
<organism evidence="2 3">
    <name type="scientific">Acacia crassicarpa</name>
    <name type="common">northern wattle</name>
    <dbReference type="NCBI Taxonomy" id="499986"/>
    <lineage>
        <taxon>Eukaryota</taxon>
        <taxon>Viridiplantae</taxon>
        <taxon>Streptophyta</taxon>
        <taxon>Embryophyta</taxon>
        <taxon>Tracheophyta</taxon>
        <taxon>Spermatophyta</taxon>
        <taxon>Magnoliopsida</taxon>
        <taxon>eudicotyledons</taxon>
        <taxon>Gunneridae</taxon>
        <taxon>Pentapetalae</taxon>
        <taxon>rosids</taxon>
        <taxon>fabids</taxon>
        <taxon>Fabales</taxon>
        <taxon>Fabaceae</taxon>
        <taxon>Caesalpinioideae</taxon>
        <taxon>mimosoid clade</taxon>
        <taxon>Acacieae</taxon>
        <taxon>Acacia</taxon>
    </lineage>
</organism>
<gene>
    <name evidence="2" type="ORF">QN277_024645</name>
</gene>
<comment type="caution">
    <text evidence="2">The sequence shown here is derived from an EMBL/GenBank/DDBJ whole genome shotgun (WGS) entry which is preliminary data.</text>
</comment>
<proteinExistence type="predicted"/>
<evidence type="ECO:0000313" key="2">
    <source>
        <dbReference type="EMBL" id="KAK4267927.1"/>
    </source>
</evidence>
<keyword evidence="3" id="KW-1185">Reference proteome</keyword>
<dbReference type="EMBL" id="JAWXYG010000007">
    <property type="protein sequence ID" value="KAK4267927.1"/>
    <property type="molecule type" value="Genomic_DNA"/>
</dbReference>
<dbReference type="AlphaFoldDB" id="A0AAE1JCH3"/>
<evidence type="ECO:0000256" key="1">
    <source>
        <dbReference type="SAM" id="MobiDB-lite"/>
    </source>
</evidence>
<dbReference type="Proteomes" id="UP001293593">
    <property type="component" value="Unassembled WGS sequence"/>
</dbReference>